<dbReference type="Proteomes" id="UP000006671">
    <property type="component" value="Unassembled WGS sequence"/>
</dbReference>
<dbReference type="EMBL" id="GG738894">
    <property type="protein sequence ID" value="EFC40232.1"/>
    <property type="molecule type" value="Genomic_DNA"/>
</dbReference>
<dbReference type="VEuPathDB" id="AmoebaDB:NAEGRDRAFT_72022"/>
<evidence type="ECO:0000313" key="1">
    <source>
        <dbReference type="EMBL" id="EFC40232.1"/>
    </source>
</evidence>
<gene>
    <name evidence="1" type="ORF">NAEGRDRAFT_72022</name>
</gene>
<reference evidence="1 2" key="1">
    <citation type="journal article" date="2010" name="Cell">
        <title>The genome of Naegleria gruberi illuminates early eukaryotic versatility.</title>
        <authorList>
            <person name="Fritz-Laylin L.K."/>
            <person name="Prochnik S.E."/>
            <person name="Ginger M.L."/>
            <person name="Dacks J.B."/>
            <person name="Carpenter M.L."/>
            <person name="Field M.C."/>
            <person name="Kuo A."/>
            <person name="Paredez A."/>
            <person name="Chapman J."/>
            <person name="Pham J."/>
            <person name="Shu S."/>
            <person name="Neupane R."/>
            <person name="Cipriano M."/>
            <person name="Mancuso J."/>
            <person name="Tu H."/>
            <person name="Salamov A."/>
            <person name="Lindquist E."/>
            <person name="Shapiro H."/>
            <person name="Lucas S."/>
            <person name="Grigoriev I.V."/>
            <person name="Cande W.Z."/>
            <person name="Fulton C."/>
            <person name="Rokhsar D.S."/>
            <person name="Dawson S.C."/>
        </authorList>
    </citation>
    <scope>NUCLEOTIDE SEQUENCE [LARGE SCALE GENOMIC DNA]</scope>
    <source>
        <strain evidence="1 2">NEG-M</strain>
    </source>
</reference>
<dbReference type="AlphaFoldDB" id="D2VSQ3"/>
<sequence>MKRFRKGSAAAASSPSLQDCKSVIGASYGKTNVTQYFRFLQENKAEFNMVMNIKNVECFDDLNTIQRALVLVVEDERNELWYEIFSGEFSAFATRKITKSLNAHTCKKHGIQVVLAVYGLLECTQKVADIFDKQTGNELTVHASNSVFGDPWPNVFKSFTLVYRVKLQSGQWSEPRVKVCEEHALLRVDIIEELNSSIVFEANSPLSSIVRKRRHEAVNKEVCKYVPQDGINILAATYGPEDVTEKVKEFLNTERTFLRVEATNNTFGDTWAGVIKYLVVYYTIDKDDEIYVASKIEHQTLTISKHNTDHIICASNESNTNRETNFDMIRIHGAMAGDSNRTFEMRTYFENNEGAEKLLRFNEGQYEHSKCLIMLYSFGASPFKLFIARNGEEKSLFETKSKFASIYIENNKDSIVTVHQNYRSNINQMYINLVKNEILIKSNETKVYIQSWKSGEQILKDHKNSKIVSSGAFVKHLMEGKCNVRGPLMTVENEKSKFLIPLFELTSADMRRKHLPQIIRNNLVHFLDETIPDQPGLSKFTSHTLFSLTDISLHFQQ</sequence>
<protein>
    <submittedName>
        <fullName evidence="1">Predicted protein</fullName>
    </submittedName>
</protein>
<evidence type="ECO:0000313" key="2">
    <source>
        <dbReference type="Proteomes" id="UP000006671"/>
    </source>
</evidence>
<dbReference type="GeneID" id="8860051"/>
<keyword evidence="2" id="KW-1185">Reference proteome</keyword>
<name>D2VSQ3_NAEGR</name>
<accession>D2VSQ3</accession>
<dbReference type="KEGG" id="ngr:NAEGRDRAFT_72022"/>
<dbReference type="OMA" id="IAQEHES"/>
<dbReference type="RefSeq" id="XP_002672976.1">
    <property type="nucleotide sequence ID" value="XM_002672930.1"/>
</dbReference>
<organism evidence="2">
    <name type="scientific">Naegleria gruberi</name>
    <name type="common">Amoeba</name>
    <dbReference type="NCBI Taxonomy" id="5762"/>
    <lineage>
        <taxon>Eukaryota</taxon>
        <taxon>Discoba</taxon>
        <taxon>Heterolobosea</taxon>
        <taxon>Tetramitia</taxon>
        <taxon>Eutetramitia</taxon>
        <taxon>Vahlkampfiidae</taxon>
        <taxon>Naegleria</taxon>
    </lineage>
</organism>
<proteinExistence type="predicted"/>
<dbReference type="InParanoid" id="D2VSQ3"/>
<dbReference type="CDD" id="cd22823">
    <property type="entry name" value="Gal_Rha_Lectin"/>
    <property type="match status" value="1"/>
</dbReference>
<dbReference type="OrthoDB" id="2444812at2759"/>